<dbReference type="InterPro" id="IPR056592">
    <property type="entry name" value="Beta-prop_At3g26010-like"/>
</dbReference>
<protein>
    <recommendedName>
        <fullName evidence="1">F-box protein At3g26010-like beta-propeller domain-containing protein</fullName>
    </recommendedName>
</protein>
<evidence type="ECO:0000259" key="1">
    <source>
        <dbReference type="Pfam" id="PF24750"/>
    </source>
</evidence>
<dbReference type="PANTHER" id="PTHR35546">
    <property type="entry name" value="F-BOX PROTEIN INTERACTION DOMAIN PROTEIN-RELATED"/>
    <property type="match status" value="1"/>
</dbReference>
<dbReference type="InterPro" id="IPR055290">
    <property type="entry name" value="At3g26010-like"/>
</dbReference>
<evidence type="ECO:0000313" key="3">
    <source>
        <dbReference type="Proteomes" id="UP000734854"/>
    </source>
</evidence>
<name>A0A8J5C4H4_ZINOF</name>
<sequence>METSAAMAFDETEWVLADAPFAKDLDVDWVVTDGDEGAVSGVFFHPSTAGRRRICLSYAPFGRLLPALPDPSLSFLPPAAYARSSSRGLLLLRGPWSTYYVCNPATAECRRIPLPPRPHQFNAVPALALVVRPDDPAQFYVVCGLAVGDNGYRFETFSSASGVWKASIVASSVDAIVPGSGVSAAGVAYWRTSAPSVLAYDPATEKARVIRPPPGCVEAGALWQLGEAGGEGGLCCTCVTRAEVLVYCLRESDEWTVLGSFPLAIVGGDDAVEWDNGDPIACKETPRPLRFESTNLEVVLWVDGRVLAVDLETRRVRQLRFDGPTPSQEEDYVSYIGTVPRVTPVASS</sequence>
<gene>
    <name evidence="2" type="ORF">ZIOFF_071958</name>
</gene>
<feature type="domain" description="F-box protein At3g26010-like beta-propeller" evidence="1">
    <location>
        <begin position="81"/>
        <end position="202"/>
    </location>
</feature>
<keyword evidence="3" id="KW-1185">Reference proteome</keyword>
<proteinExistence type="predicted"/>
<organism evidence="2 3">
    <name type="scientific">Zingiber officinale</name>
    <name type="common">Ginger</name>
    <name type="synonym">Amomum zingiber</name>
    <dbReference type="NCBI Taxonomy" id="94328"/>
    <lineage>
        <taxon>Eukaryota</taxon>
        <taxon>Viridiplantae</taxon>
        <taxon>Streptophyta</taxon>
        <taxon>Embryophyta</taxon>
        <taxon>Tracheophyta</taxon>
        <taxon>Spermatophyta</taxon>
        <taxon>Magnoliopsida</taxon>
        <taxon>Liliopsida</taxon>
        <taxon>Zingiberales</taxon>
        <taxon>Zingiberaceae</taxon>
        <taxon>Zingiber</taxon>
    </lineage>
</organism>
<accession>A0A8J5C4H4</accession>
<dbReference type="OrthoDB" id="1916346at2759"/>
<dbReference type="PANTHER" id="PTHR35546:SF130">
    <property type="entry name" value="EXPRESSED PROTEIN"/>
    <property type="match status" value="1"/>
</dbReference>
<dbReference type="Pfam" id="PF24750">
    <property type="entry name" value="b-prop_At3g26010-like"/>
    <property type="match status" value="1"/>
</dbReference>
<evidence type="ECO:0000313" key="2">
    <source>
        <dbReference type="EMBL" id="KAG6470878.1"/>
    </source>
</evidence>
<dbReference type="EMBL" id="JACMSC010000021">
    <property type="protein sequence ID" value="KAG6470878.1"/>
    <property type="molecule type" value="Genomic_DNA"/>
</dbReference>
<comment type="caution">
    <text evidence="2">The sequence shown here is derived from an EMBL/GenBank/DDBJ whole genome shotgun (WGS) entry which is preliminary data.</text>
</comment>
<dbReference type="Proteomes" id="UP000734854">
    <property type="component" value="Unassembled WGS sequence"/>
</dbReference>
<dbReference type="AlphaFoldDB" id="A0A8J5C4H4"/>
<reference evidence="2 3" key="1">
    <citation type="submission" date="2020-08" db="EMBL/GenBank/DDBJ databases">
        <title>Plant Genome Project.</title>
        <authorList>
            <person name="Zhang R.-G."/>
        </authorList>
    </citation>
    <scope>NUCLEOTIDE SEQUENCE [LARGE SCALE GENOMIC DNA]</scope>
    <source>
        <tissue evidence="2">Rhizome</tissue>
    </source>
</reference>